<dbReference type="GO" id="GO:0005634">
    <property type="term" value="C:nucleus"/>
    <property type="evidence" value="ECO:0007669"/>
    <property type="project" value="UniProtKB-SubCell"/>
</dbReference>
<dbReference type="PROSITE" id="PS50888">
    <property type="entry name" value="BHLH"/>
    <property type="match status" value="1"/>
</dbReference>
<evidence type="ECO:0000313" key="17">
    <source>
        <dbReference type="Proteomes" id="UP000281406"/>
    </source>
</evidence>
<evidence type="ECO:0000256" key="10">
    <source>
        <dbReference type="ARBA" id="ARBA00023791"/>
    </source>
</evidence>
<evidence type="ECO:0000256" key="4">
    <source>
        <dbReference type="ARBA" id="ARBA00022782"/>
    </source>
</evidence>
<comment type="caution">
    <text evidence="16">The sequence shown here is derived from an EMBL/GenBank/DDBJ whole genome shotgun (WGS) entry which is preliminary data.</text>
</comment>
<evidence type="ECO:0000259" key="15">
    <source>
        <dbReference type="PROSITE" id="PS51054"/>
    </source>
</evidence>
<keyword evidence="2" id="KW-0217">Developmental protein</keyword>
<reference evidence="16 17" key="1">
    <citation type="submission" date="2018-10" db="EMBL/GenBank/DDBJ databases">
        <title>Genome assembly for a Yunnan-Guizhou Plateau 3E fish, Anabarilius grahami (Regan), and its evolutionary and genetic applications.</title>
        <authorList>
            <person name="Jiang W."/>
        </authorList>
    </citation>
    <scope>NUCLEOTIDE SEQUENCE [LARGE SCALE GENOMIC DNA]</scope>
    <source>
        <strain evidence="16">AG-KIZ</strain>
        <tissue evidence="16">Muscle</tissue>
    </source>
</reference>
<dbReference type="GO" id="GO:0097150">
    <property type="term" value="P:neuronal stem cell population maintenance"/>
    <property type="evidence" value="ECO:0007669"/>
    <property type="project" value="UniProtKB-ARBA"/>
</dbReference>
<keyword evidence="6" id="KW-0805">Transcription regulation</keyword>
<dbReference type="InterPro" id="IPR050370">
    <property type="entry name" value="HES_HEY"/>
</dbReference>
<feature type="domain" description="Orange" evidence="15">
    <location>
        <begin position="88"/>
        <end position="117"/>
    </location>
</feature>
<dbReference type="InterPro" id="IPR036638">
    <property type="entry name" value="HLH_DNA-bd_sf"/>
</dbReference>
<keyword evidence="8" id="KW-0804">Transcription</keyword>
<dbReference type="FunFam" id="4.10.280.10:FF:000033">
    <property type="entry name" value="Transcription factor HES-5"/>
    <property type="match status" value="1"/>
</dbReference>
<organism evidence="16 17">
    <name type="scientific">Anabarilius grahami</name>
    <name type="common">Kanglang fish</name>
    <name type="synonym">Barilius grahami</name>
    <dbReference type="NCBI Taxonomy" id="495550"/>
    <lineage>
        <taxon>Eukaryota</taxon>
        <taxon>Metazoa</taxon>
        <taxon>Chordata</taxon>
        <taxon>Craniata</taxon>
        <taxon>Vertebrata</taxon>
        <taxon>Euteleostomi</taxon>
        <taxon>Actinopterygii</taxon>
        <taxon>Neopterygii</taxon>
        <taxon>Teleostei</taxon>
        <taxon>Ostariophysi</taxon>
        <taxon>Cypriniformes</taxon>
        <taxon>Xenocyprididae</taxon>
        <taxon>Xenocypridinae</taxon>
        <taxon>Xenocypridinae incertae sedis</taxon>
        <taxon>Anabarilius</taxon>
    </lineage>
</organism>
<dbReference type="GO" id="GO:0045596">
    <property type="term" value="P:negative regulation of cell differentiation"/>
    <property type="evidence" value="ECO:0007669"/>
    <property type="project" value="UniProtKB-ARBA"/>
</dbReference>
<comment type="subcellular location">
    <subcellularLocation>
        <location evidence="1">Nucleus</location>
    </subcellularLocation>
</comment>
<keyword evidence="7" id="KW-0238">DNA-binding</keyword>
<evidence type="ECO:0000256" key="5">
    <source>
        <dbReference type="ARBA" id="ARBA00022902"/>
    </source>
</evidence>
<evidence type="ECO:0000256" key="2">
    <source>
        <dbReference type="ARBA" id="ARBA00022473"/>
    </source>
</evidence>
<evidence type="ECO:0000256" key="11">
    <source>
        <dbReference type="ARBA" id="ARBA00060201"/>
    </source>
</evidence>
<dbReference type="InterPro" id="IPR011598">
    <property type="entry name" value="bHLH_dom"/>
</dbReference>
<evidence type="ECO:0000256" key="13">
    <source>
        <dbReference type="ARBA" id="ARBA00081413"/>
    </source>
</evidence>
<dbReference type="GO" id="GO:0006355">
    <property type="term" value="P:regulation of DNA-templated transcription"/>
    <property type="evidence" value="ECO:0007669"/>
    <property type="project" value="InterPro"/>
</dbReference>
<keyword evidence="9" id="KW-0539">Nucleus</keyword>
<keyword evidence="17" id="KW-1185">Reference proteome</keyword>
<evidence type="ECO:0000313" key="16">
    <source>
        <dbReference type="EMBL" id="ROI15558.1"/>
    </source>
</evidence>
<evidence type="ECO:0000256" key="12">
    <source>
        <dbReference type="ARBA" id="ARBA00072975"/>
    </source>
</evidence>
<proteinExistence type="predicted"/>
<dbReference type="SUPFAM" id="SSF47459">
    <property type="entry name" value="HLH, helix-loop-helix DNA-binding domain"/>
    <property type="match status" value="1"/>
</dbReference>
<comment type="subunit">
    <text evidence="10">Transcription repression requires formation of a complex with a corepressor protein of the Groucho/TLE family.</text>
</comment>
<dbReference type="GO" id="GO:0003677">
    <property type="term" value="F:DNA binding"/>
    <property type="evidence" value="ECO:0007669"/>
    <property type="project" value="UniProtKB-KW"/>
</dbReference>
<feature type="domain" description="BHLH" evidence="14">
    <location>
        <begin position="15"/>
        <end position="71"/>
    </location>
</feature>
<evidence type="ECO:0000256" key="8">
    <source>
        <dbReference type="ARBA" id="ARBA00023163"/>
    </source>
</evidence>
<keyword evidence="4" id="KW-0221">Differentiation</keyword>
<evidence type="ECO:0000256" key="1">
    <source>
        <dbReference type="ARBA" id="ARBA00004123"/>
    </source>
</evidence>
<keyword evidence="5" id="KW-0524">Neurogenesis</keyword>
<dbReference type="Proteomes" id="UP000281406">
    <property type="component" value="Unassembled WGS sequence"/>
</dbReference>
<dbReference type="EMBL" id="RJVU01079719">
    <property type="protein sequence ID" value="ROI15558.1"/>
    <property type="molecule type" value="Genomic_DNA"/>
</dbReference>
<dbReference type="CDD" id="cd11461">
    <property type="entry name" value="bHLH-O_HES5"/>
    <property type="match status" value="1"/>
</dbReference>
<name>A0A3N0XE17_ANAGA</name>
<dbReference type="Pfam" id="PF00010">
    <property type="entry name" value="HLH"/>
    <property type="match status" value="1"/>
</dbReference>
<dbReference type="GO" id="GO:0046983">
    <property type="term" value="F:protein dimerization activity"/>
    <property type="evidence" value="ECO:0007669"/>
    <property type="project" value="InterPro"/>
</dbReference>
<evidence type="ECO:0000256" key="9">
    <source>
        <dbReference type="ARBA" id="ARBA00023242"/>
    </source>
</evidence>
<dbReference type="AlphaFoldDB" id="A0A3N0XE17"/>
<evidence type="ECO:0000259" key="14">
    <source>
        <dbReference type="PROSITE" id="PS50888"/>
    </source>
</evidence>
<dbReference type="PROSITE" id="PS51054">
    <property type="entry name" value="ORANGE"/>
    <property type="match status" value="1"/>
</dbReference>
<dbReference type="GO" id="GO:0048513">
    <property type="term" value="P:animal organ development"/>
    <property type="evidence" value="ECO:0007669"/>
    <property type="project" value="UniProtKB-ARBA"/>
</dbReference>
<dbReference type="SMART" id="SM00353">
    <property type="entry name" value="HLH"/>
    <property type="match status" value="1"/>
</dbReference>
<dbReference type="SUPFAM" id="SSF158457">
    <property type="entry name" value="Orange domain-like"/>
    <property type="match status" value="1"/>
</dbReference>
<sequence>MAPTVCKVTETGKDKTKLRKPVVEKMRRDRINRCIEQLKALLKTEIKASQPCSKLEKADVLEMAVIYLKNSTWPLTASPNADAHAQSYADGFSRCMEETARFLSQQQTTKPALMGHFDRTQQPKVSAKSVCAPARKDSCQITSKNAGEHALWRPW</sequence>
<evidence type="ECO:0000256" key="7">
    <source>
        <dbReference type="ARBA" id="ARBA00023125"/>
    </source>
</evidence>
<dbReference type="GO" id="GO:0007399">
    <property type="term" value="P:nervous system development"/>
    <property type="evidence" value="ECO:0007669"/>
    <property type="project" value="UniProtKB-KW"/>
</dbReference>
<dbReference type="InterPro" id="IPR003650">
    <property type="entry name" value="Orange_dom"/>
</dbReference>
<gene>
    <name evidence="16" type="ORF">DPX16_2505</name>
</gene>
<protein>
    <recommendedName>
        <fullName evidence="12">Transcription factor HES-5</fullName>
    </recommendedName>
    <alternativeName>
        <fullName evidence="13">Hairy and enhancer of split 5</fullName>
    </alternativeName>
</protein>
<dbReference type="PANTHER" id="PTHR10985">
    <property type="entry name" value="BASIC HELIX-LOOP-HELIX TRANSCRIPTION FACTOR, HES-RELATED"/>
    <property type="match status" value="1"/>
</dbReference>
<dbReference type="Gene3D" id="4.10.280.10">
    <property type="entry name" value="Helix-loop-helix DNA-binding domain"/>
    <property type="match status" value="1"/>
</dbReference>
<evidence type="ECO:0000256" key="6">
    <source>
        <dbReference type="ARBA" id="ARBA00023015"/>
    </source>
</evidence>
<dbReference type="OrthoDB" id="6085656at2759"/>
<evidence type="ECO:0000256" key="3">
    <source>
        <dbReference type="ARBA" id="ARBA00022491"/>
    </source>
</evidence>
<dbReference type="GO" id="GO:0030154">
    <property type="term" value="P:cell differentiation"/>
    <property type="evidence" value="ECO:0007669"/>
    <property type="project" value="UniProtKB-KW"/>
</dbReference>
<dbReference type="SMART" id="SM00511">
    <property type="entry name" value="ORANGE"/>
    <property type="match status" value="1"/>
</dbReference>
<accession>A0A3N0XE17</accession>
<comment type="function">
    <text evidence="11">Transcriptional repressor of genes that require a bHLH protein for their transcription. Plays an important role as neurogenesis negative regulator.</text>
</comment>
<keyword evidence="3" id="KW-0678">Repressor</keyword>